<proteinExistence type="predicted"/>
<dbReference type="AlphaFoldDB" id="A0AAW5R863"/>
<protein>
    <submittedName>
        <fullName evidence="1">Uncharacterized protein</fullName>
    </submittedName>
</protein>
<sequence length="172" mass="19912">MSIKALKAHLVTKPEKQLLQEIVKLYQQFSVVRDFYDSQISAEGANDVLSKYKKIIQDEFLPKHGFGDARLSVARKAVMDFKKLNGLNIHLVDLAIYYVETGVKFTNMYGDINEPFYNSMESMFAQAMKWMKQLNVESQFQQRAAKICHDTDNIGWGFHDGLCEIYSDYFDD</sequence>
<dbReference type="Pfam" id="PF19652">
    <property type="entry name" value="DUF6155"/>
    <property type="match status" value="1"/>
</dbReference>
<gene>
    <name evidence="1" type="ORF">KTH64_07830</name>
</gene>
<dbReference type="InterPro" id="IPR046153">
    <property type="entry name" value="DUF6155"/>
</dbReference>
<dbReference type="EMBL" id="JAHPRE010000026">
    <property type="protein sequence ID" value="MCU4396872.1"/>
    <property type="molecule type" value="Genomic_DNA"/>
</dbReference>
<dbReference type="RefSeq" id="WP_039047441.1">
    <property type="nucleotide sequence ID" value="NZ_CABFLT010000051.1"/>
</dbReference>
<reference evidence="1" key="1">
    <citation type="submission" date="2021-06" db="EMBL/GenBank/DDBJ databases">
        <title>Propagation of a rapidly emergent carbapenem-resistant Acinetobacter baumannii lineage by various extra-hospital transmission networks.</title>
        <authorList>
            <person name="Calix J."/>
        </authorList>
    </citation>
    <scope>NUCLEOTIDE SEQUENCE</scope>
    <source>
        <strain evidence="1">WU_MDCI_Aw63</strain>
    </source>
</reference>
<evidence type="ECO:0000313" key="2">
    <source>
        <dbReference type="Proteomes" id="UP001208534"/>
    </source>
</evidence>
<evidence type="ECO:0000313" key="1">
    <source>
        <dbReference type="EMBL" id="MCU4396872.1"/>
    </source>
</evidence>
<dbReference type="Proteomes" id="UP001208534">
    <property type="component" value="Unassembled WGS sequence"/>
</dbReference>
<organism evidence="1 2">
    <name type="scientific">Acinetobacter junii</name>
    <dbReference type="NCBI Taxonomy" id="40215"/>
    <lineage>
        <taxon>Bacteria</taxon>
        <taxon>Pseudomonadati</taxon>
        <taxon>Pseudomonadota</taxon>
        <taxon>Gammaproteobacteria</taxon>
        <taxon>Moraxellales</taxon>
        <taxon>Moraxellaceae</taxon>
        <taxon>Acinetobacter</taxon>
    </lineage>
</organism>
<comment type="caution">
    <text evidence="1">The sequence shown here is derived from an EMBL/GenBank/DDBJ whole genome shotgun (WGS) entry which is preliminary data.</text>
</comment>
<name>A0AAW5R863_ACIJU</name>
<accession>A0AAW5R863</accession>